<dbReference type="Pfam" id="PF00107">
    <property type="entry name" value="ADH_zinc_N"/>
    <property type="match status" value="1"/>
</dbReference>
<feature type="domain" description="Alcohol dehydrogenase-like N-terminal" evidence="4">
    <location>
        <begin position="36"/>
        <end position="155"/>
    </location>
</feature>
<dbReference type="SUPFAM" id="SSF51735">
    <property type="entry name" value="NAD(P)-binding Rossmann-fold domains"/>
    <property type="match status" value="1"/>
</dbReference>
<dbReference type="SUPFAM" id="SSF50129">
    <property type="entry name" value="GroES-like"/>
    <property type="match status" value="1"/>
</dbReference>
<evidence type="ECO:0000256" key="2">
    <source>
        <dbReference type="ARBA" id="ARBA00023002"/>
    </source>
</evidence>
<dbReference type="AlphaFoldDB" id="A0A3S3AVH6"/>
<dbReference type="PANTHER" id="PTHR43401">
    <property type="entry name" value="L-THREONINE 3-DEHYDROGENASE"/>
    <property type="match status" value="1"/>
</dbReference>
<gene>
    <name evidence="5" type="ORF">EGT67_11660</name>
</gene>
<name>A0A3S3AVH6_9NOCA</name>
<dbReference type="InterPro" id="IPR013154">
    <property type="entry name" value="ADH-like_N"/>
</dbReference>
<evidence type="ECO:0000313" key="6">
    <source>
        <dbReference type="Proteomes" id="UP000286208"/>
    </source>
</evidence>
<dbReference type="Gene3D" id="3.40.50.720">
    <property type="entry name" value="NAD(P)-binding Rossmann-like Domain"/>
    <property type="match status" value="1"/>
</dbReference>
<dbReference type="InterPro" id="IPR050129">
    <property type="entry name" value="Zn_alcohol_dh"/>
</dbReference>
<dbReference type="PANTHER" id="PTHR43401:SF2">
    <property type="entry name" value="L-THREONINE 3-DEHYDROGENASE"/>
    <property type="match status" value="1"/>
</dbReference>
<dbReference type="InterPro" id="IPR036291">
    <property type="entry name" value="NAD(P)-bd_dom_sf"/>
</dbReference>
<dbReference type="InterPro" id="IPR013149">
    <property type="entry name" value="ADH-like_C"/>
</dbReference>
<proteinExistence type="predicted"/>
<evidence type="ECO:0000313" key="5">
    <source>
        <dbReference type="EMBL" id="RVW09434.1"/>
    </source>
</evidence>
<evidence type="ECO:0000259" key="4">
    <source>
        <dbReference type="Pfam" id="PF08240"/>
    </source>
</evidence>
<dbReference type="Gene3D" id="3.90.180.10">
    <property type="entry name" value="Medium-chain alcohol dehydrogenases, catalytic domain"/>
    <property type="match status" value="1"/>
</dbReference>
<sequence>MICKSAFQEGYSMLAARWHRRGDVRLEDVQPRPRRDDELLVKVHWCGICGTDLEEFRDGPLIIPVDDPHPLSGRTAPLTLGHEVVGEVVEAARDGSGPPVGTMVVPDVVNGCGSCWWCLRHEDGLCPNLSVLGQQDDGGLAEFMVARARTCVPLPSGLSAADAVLAEPAAVAVRAVRKAPDPIGSTAVVIGGGTIGQLTAQAALALGAANCWIVDPSPFRRAFAQSHSAVRALAPEELDMLIEDLDDPGVDVIYECSGAPGQIERSLALVRPGGTVVAVGLGAQPQPLPLPPVVLGERRLIGSAAHLWDVDVAQAVRMLADGRLQAKELITHRVPLQDLVTIALPLLAAPDAEVLKVAVDCR</sequence>
<keyword evidence="6" id="KW-1185">Reference proteome</keyword>
<dbReference type="Proteomes" id="UP000286208">
    <property type="component" value="Unassembled WGS sequence"/>
</dbReference>
<dbReference type="InterPro" id="IPR011032">
    <property type="entry name" value="GroES-like_sf"/>
</dbReference>
<reference evidence="5 6" key="1">
    <citation type="submission" date="2018-11" db="EMBL/GenBank/DDBJ databases">
        <title>Rhodococcus spongicola sp. nov. and Rhodococcus xishaensis sp. nov. from marine sponges.</title>
        <authorList>
            <person name="Li L."/>
            <person name="Lin H.W."/>
        </authorList>
    </citation>
    <scope>NUCLEOTIDE SEQUENCE [LARGE SCALE GENOMIC DNA]</scope>
    <source>
        <strain evidence="5 6">CCTCC AB2014297</strain>
    </source>
</reference>
<dbReference type="GO" id="GO:0016491">
    <property type="term" value="F:oxidoreductase activity"/>
    <property type="evidence" value="ECO:0007669"/>
    <property type="project" value="UniProtKB-KW"/>
</dbReference>
<protein>
    <recommendedName>
        <fullName evidence="7">Alcohol dehydrogenase</fullName>
    </recommendedName>
</protein>
<dbReference type="Pfam" id="PF08240">
    <property type="entry name" value="ADH_N"/>
    <property type="match status" value="1"/>
</dbReference>
<feature type="domain" description="Alcohol dehydrogenase-like C-terminal" evidence="3">
    <location>
        <begin position="195"/>
        <end position="319"/>
    </location>
</feature>
<accession>A0A3S3AVH6</accession>
<evidence type="ECO:0000259" key="3">
    <source>
        <dbReference type="Pfam" id="PF00107"/>
    </source>
</evidence>
<organism evidence="5 6">
    <name type="scientific">Prescottella agglutinans</name>
    <dbReference type="NCBI Taxonomy" id="1644129"/>
    <lineage>
        <taxon>Bacteria</taxon>
        <taxon>Bacillati</taxon>
        <taxon>Actinomycetota</taxon>
        <taxon>Actinomycetes</taxon>
        <taxon>Mycobacteriales</taxon>
        <taxon>Nocardiaceae</taxon>
        <taxon>Prescottella</taxon>
    </lineage>
</organism>
<comment type="caution">
    <text evidence="5">The sequence shown here is derived from an EMBL/GenBank/DDBJ whole genome shotgun (WGS) entry which is preliminary data.</text>
</comment>
<keyword evidence="2" id="KW-0560">Oxidoreductase</keyword>
<evidence type="ECO:0000256" key="1">
    <source>
        <dbReference type="ARBA" id="ARBA00001947"/>
    </source>
</evidence>
<dbReference type="EMBL" id="RKLP01000005">
    <property type="protein sequence ID" value="RVW09434.1"/>
    <property type="molecule type" value="Genomic_DNA"/>
</dbReference>
<evidence type="ECO:0008006" key="7">
    <source>
        <dbReference type="Google" id="ProtNLM"/>
    </source>
</evidence>
<comment type="cofactor">
    <cofactor evidence="1">
        <name>Zn(2+)</name>
        <dbReference type="ChEBI" id="CHEBI:29105"/>
    </cofactor>
</comment>